<proteinExistence type="predicted"/>
<comment type="caution">
    <text evidence="1">The sequence shown here is derived from an EMBL/GenBank/DDBJ whole genome shotgun (WGS) entry which is preliminary data.</text>
</comment>
<organism evidence="1 2">
    <name type="scientific">Paenibacillus chungangensis</name>
    <dbReference type="NCBI Taxonomy" id="696535"/>
    <lineage>
        <taxon>Bacteria</taxon>
        <taxon>Bacillati</taxon>
        <taxon>Bacillota</taxon>
        <taxon>Bacilli</taxon>
        <taxon>Bacillales</taxon>
        <taxon>Paenibacillaceae</taxon>
        <taxon>Paenibacillus</taxon>
    </lineage>
</organism>
<gene>
    <name evidence="1" type="ORF">ACFQ2I_12710</name>
</gene>
<keyword evidence="2" id="KW-1185">Reference proteome</keyword>
<name>A0ABW3HS13_9BACL</name>
<reference evidence="2" key="1">
    <citation type="journal article" date="2019" name="Int. J. Syst. Evol. Microbiol.">
        <title>The Global Catalogue of Microorganisms (GCM) 10K type strain sequencing project: providing services to taxonomists for standard genome sequencing and annotation.</title>
        <authorList>
            <consortium name="The Broad Institute Genomics Platform"/>
            <consortium name="The Broad Institute Genome Sequencing Center for Infectious Disease"/>
            <person name="Wu L."/>
            <person name="Ma J."/>
        </authorList>
    </citation>
    <scope>NUCLEOTIDE SEQUENCE [LARGE SCALE GENOMIC DNA]</scope>
    <source>
        <strain evidence="2">CCUG 59129</strain>
    </source>
</reference>
<sequence length="173" mass="20289">MGYYMAECATEMYMRNYMEFLLENYTELKLPYSFPVAFSYLASPVLLSRESFLCFDEEDEVVGAFGYIHGTGERNYENVHVIQLQVAYIKEGHRCTRLFLEGLRYLSEFLAERDEGVREIRFWAGVDAYSERLFSKFARQTARIESERGILCGYVVTVPELRDYLARFQVAVH</sequence>
<evidence type="ECO:0000313" key="2">
    <source>
        <dbReference type="Proteomes" id="UP001596989"/>
    </source>
</evidence>
<dbReference type="RefSeq" id="WP_377564671.1">
    <property type="nucleotide sequence ID" value="NZ_JBHTJZ010000017.1"/>
</dbReference>
<evidence type="ECO:0000313" key="1">
    <source>
        <dbReference type="EMBL" id="MFD0960249.1"/>
    </source>
</evidence>
<protein>
    <recommendedName>
        <fullName evidence="3">N-acetyltransferase domain-containing protein</fullName>
    </recommendedName>
</protein>
<dbReference type="Proteomes" id="UP001596989">
    <property type="component" value="Unassembled WGS sequence"/>
</dbReference>
<evidence type="ECO:0008006" key="3">
    <source>
        <dbReference type="Google" id="ProtNLM"/>
    </source>
</evidence>
<dbReference type="EMBL" id="JBHTJZ010000017">
    <property type="protein sequence ID" value="MFD0960249.1"/>
    <property type="molecule type" value="Genomic_DNA"/>
</dbReference>
<accession>A0ABW3HS13</accession>